<dbReference type="Pfam" id="PF07997">
    <property type="entry name" value="DUF1694"/>
    <property type="match status" value="1"/>
</dbReference>
<gene>
    <name evidence="1" type="ORF">FC83_GL002704</name>
</gene>
<evidence type="ECO:0000313" key="1">
    <source>
        <dbReference type="EMBL" id="KRM33651.1"/>
    </source>
</evidence>
<dbReference type="EMBL" id="AZGA01000046">
    <property type="protein sequence ID" value="KRM33651.1"/>
    <property type="molecule type" value="Genomic_DNA"/>
</dbReference>
<organism evidence="1 2">
    <name type="scientific">Agrilactobacillus composti DSM 18527 = JCM 14202</name>
    <dbReference type="NCBI Taxonomy" id="1423734"/>
    <lineage>
        <taxon>Bacteria</taxon>
        <taxon>Bacillati</taxon>
        <taxon>Bacillota</taxon>
        <taxon>Bacilli</taxon>
        <taxon>Lactobacillales</taxon>
        <taxon>Lactobacillaceae</taxon>
        <taxon>Agrilactobacillus</taxon>
    </lineage>
</organism>
<name>A0A0R1Y2V0_9LACO</name>
<accession>A0A0R1Y2V0</accession>
<keyword evidence="2" id="KW-1185">Reference proteome</keyword>
<reference evidence="1 2" key="1">
    <citation type="journal article" date="2015" name="Genome Announc.">
        <title>Expanding the biotechnology potential of lactobacilli through comparative genomics of 213 strains and associated genera.</title>
        <authorList>
            <person name="Sun Z."/>
            <person name="Harris H.M."/>
            <person name="McCann A."/>
            <person name="Guo C."/>
            <person name="Argimon S."/>
            <person name="Zhang W."/>
            <person name="Yang X."/>
            <person name="Jeffery I.B."/>
            <person name="Cooney J.C."/>
            <person name="Kagawa T.F."/>
            <person name="Liu W."/>
            <person name="Song Y."/>
            <person name="Salvetti E."/>
            <person name="Wrobel A."/>
            <person name="Rasinkangas P."/>
            <person name="Parkhill J."/>
            <person name="Rea M.C."/>
            <person name="O'Sullivan O."/>
            <person name="Ritari J."/>
            <person name="Douillard F.P."/>
            <person name="Paul Ross R."/>
            <person name="Yang R."/>
            <person name="Briner A.E."/>
            <person name="Felis G.E."/>
            <person name="de Vos W.M."/>
            <person name="Barrangou R."/>
            <person name="Klaenhammer T.R."/>
            <person name="Caufield P.W."/>
            <person name="Cui Y."/>
            <person name="Zhang H."/>
            <person name="O'Toole P.W."/>
        </authorList>
    </citation>
    <scope>NUCLEOTIDE SEQUENCE [LARGE SCALE GENOMIC DNA]</scope>
    <source>
        <strain evidence="1 2">DSM 18527</strain>
    </source>
</reference>
<dbReference type="PATRIC" id="fig|1423734.3.peg.2744"/>
<dbReference type="STRING" id="1423734.FC83_GL002704"/>
<sequence length="128" mass="14756">MSDVEDFIKTHMYGTPQLKPDEKRAFLGSFKERVALALTVAQIRNPKTLAMVKGIMQRYPQYHLYLNAKLSQTYLTEYMALAVQLNYQFTMMTQEGMRVKNLDQDLSEDDVGLTIADPNHKITRPIVL</sequence>
<dbReference type="RefSeq" id="WP_057002588.1">
    <property type="nucleotide sequence ID" value="NZ_AZGA01000046.1"/>
</dbReference>
<comment type="caution">
    <text evidence="1">The sequence shown here is derived from an EMBL/GenBank/DDBJ whole genome shotgun (WGS) entry which is preliminary data.</text>
</comment>
<dbReference type="AlphaFoldDB" id="A0A0R1Y2V0"/>
<dbReference type="Gene3D" id="3.30.1330.30">
    <property type="match status" value="1"/>
</dbReference>
<dbReference type="InterPro" id="IPR029064">
    <property type="entry name" value="Ribosomal_eL30-like_sf"/>
</dbReference>
<dbReference type="eggNOG" id="COG5506">
    <property type="taxonomic scope" value="Bacteria"/>
</dbReference>
<protein>
    <recommendedName>
        <fullName evidence="3">DUF1694 domain-containing protein</fullName>
    </recommendedName>
</protein>
<evidence type="ECO:0008006" key="3">
    <source>
        <dbReference type="Google" id="ProtNLM"/>
    </source>
</evidence>
<proteinExistence type="predicted"/>
<dbReference type="SUPFAM" id="SSF160515">
    <property type="entry name" value="YueI-like"/>
    <property type="match status" value="1"/>
</dbReference>
<evidence type="ECO:0000313" key="2">
    <source>
        <dbReference type="Proteomes" id="UP000051236"/>
    </source>
</evidence>
<dbReference type="Proteomes" id="UP000051236">
    <property type="component" value="Unassembled WGS sequence"/>
</dbReference>
<dbReference type="InterPro" id="IPR012543">
    <property type="entry name" value="DUF1694"/>
</dbReference>